<gene>
    <name evidence="2" type="ORF">ACFPIE_05225</name>
</gene>
<dbReference type="RefSeq" id="WP_374038882.1">
    <property type="nucleotide sequence ID" value="NZ_CP169082.1"/>
</dbReference>
<dbReference type="Proteomes" id="UP001596152">
    <property type="component" value="Unassembled WGS sequence"/>
</dbReference>
<accession>A0ABW0FRL0</accession>
<organism evidence="2 3">
    <name type="scientific">Brevundimonas staleyi</name>
    <dbReference type="NCBI Taxonomy" id="74326"/>
    <lineage>
        <taxon>Bacteria</taxon>
        <taxon>Pseudomonadati</taxon>
        <taxon>Pseudomonadota</taxon>
        <taxon>Alphaproteobacteria</taxon>
        <taxon>Caulobacterales</taxon>
        <taxon>Caulobacteraceae</taxon>
        <taxon>Brevundimonas</taxon>
    </lineage>
</organism>
<protein>
    <submittedName>
        <fullName evidence="2">Uncharacterized protein</fullName>
    </submittedName>
</protein>
<reference evidence="3" key="1">
    <citation type="journal article" date="2019" name="Int. J. Syst. Evol. Microbiol.">
        <title>The Global Catalogue of Microorganisms (GCM) 10K type strain sequencing project: providing services to taxonomists for standard genome sequencing and annotation.</title>
        <authorList>
            <consortium name="The Broad Institute Genomics Platform"/>
            <consortium name="The Broad Institute Genome Sequencing Center for Infectious Disease"/>
            <person name="Wu L."/>
            <person name="Ma J."/>
        </authorList>
    </citation>
    <scope>NUCLEOTIDE SEQUENCE [LARGE SCALE GENOMIC DNA]</scope>
    <source>
        <strain evidence="3">JCM 12125</strain>
    </source>
</reference>
<dbReference type="EMBL" id="JBHSLF010000011">
    <property type="protein sequence ID" value="MFC5343307.1"/>
    <property type="molecule type" value="Genomic_DNA"/>
</dbReference>
<comment type="caution">
    <text evidence="2">The sequence shown here is derived from an EMBL/GenBank/DDBJ whole genome shotgun (WGS) entry which is preliminary data.</text>
</comment>
<evidence type="ECO:0000256" key="1">
    <source>
        <dbReference type="SAM" id="MobiDB-lite"/>
    </source>
</evidence>
<sequence>MQALIELLAGFIALLAAAALAQFGVDLNTAAHPEREIRRVSDCPEPPSSDALITVRQTNDC</sequence>
<feature type="region of interest" description="Disordered" evidence="1">
    <location>
        <begin position="38"/>
        <end position="61"/>
    </location>
</feature>
<evidence type="ECO:0000313" key="3">
    <source>
        <dbReference type="Proteomes" id="UP001596152"/>
    </source>
</evidence>
<keyword evidence="3" id="KW-1185">Reference proteome</keyword>
<evidence type="ECO:0000313" key="2">
    <source>
        <dbReference type="EMBL" id="MFC5343307.1"/>
    </source>
</evidence>
<name>A0ABW0FRL0_9CAUL</name>
<proteinExistence type="predicted"/>